<evidence type="ECO:0000256" key="1">
    <source>
        <dbReference type="SAM" id="MobiDB-lite"/>
    </source>
</evidence>
<dbReference type="Proteomes" id="UP000076830">
    <property type="component" value="Chromosome"/>
</dbReference>
<evidence type="ECO:0000313" key="2">
    <source>
        <dbReference type="EMBL" id="ANB17047.1"/>
    </source>
</evidence>
<name>A0A160DS23_9GAMM</name>
<evidence type="ECO:0000313" key="3">
    <source>
        <dbReference type="Proteomes" id="UP000076830"/>
    </source>
</evidence>
<protein>
    <submittedName>
        <fullName evidence="2">Uncharacterized protein</fullName>
    </submittedName>
</protein>
<dbReference type="AlphaFoldDB" id="A0A160DS23"/>
<feature type="compositionally biased region" description="Low complexity" evidence="1">
    <location>
        <begin position="1"/>
        <end position="12"/>
    </location>
</feature>
<organism evidence="2 3">
    <name type="scientific">Dokdonella koreensis DS-123</name>
    <dbReference type="NCBI Taxonomy" id="1300342"/>
    <lineage>
        <taxon>Bacteria</taxon>
        <taxon>Pseudomonadati</taxon>
        <taxon>Pseudomonadota</taxon>
        <taxon>Gammaproteobacteria</taxon>
        <taxon>Lysobacterales</taxon>
        <taxon>Rhodanobacteraceae</taxon>
        <taxon>Dokdonella</taxon>
    </lineage>
</organism>
<feature type="region of interest" description="Disordered" evidence="1">
    <location>
        <begin position="1"/>
        <end position="30"/>
    </location>
</feature>
<accession>A0A160DS23</accession>
<dbReference type="EMBL" id="CP015249">
    <property type="protein sequence ID" value="ANB17047.1"/>
    <property type="molecule type" value="Genomic_DNA"/>
</dbReference>
<reference evidence="2 3" key="1">
    <citation type="submission" date="2016-04" db="EMBL/GenBank/DDBJ databases">
        <title>Complete genome sequence of Dokdonella koreensis DS-123T.</title>
        <authorList>
            <person name="Kim J.F."/>
            <person name="Lee H."/>
            <person name="Kwak M.-J."/>
        </authorList>
    </citation>
    <scope>NUCLEOTIDE SEQUENCE [LARGE SCALE GENOMIC DNA]</scope>
    <source>
        <strain evidence="2 3">DS-123</strain>
    </source>
</reference>
<keyword evidence="3" id="KW-1185">Reference proteome</keyword>
<proteinExistence type="predicted"/>
<sequence length="58" mass="6582">MRGARTGTARGRQLQPVRLPTASEDERSQAGIRACERCGTHRPIAFPRPKAQWHFDRP</sequence>
<dbReference type="KEGG" id="dko:I596_1017"/>
<dbReference type="STRING" id="1300342.I596_1017"/>
<gene>
    <name evidence="2" type="ORF">I596_1017</name>
</gene>